<evidence type="ECO:0000256" key="1">
    <source>
        <dbReference type="SAM" id="MobiDB-lite"/>
    </source>
</evidence>
<reference evidence="4 5" key="1">
    <citation type="submission" date="2019-01" db="EMBL/GenBank/DDBJ databases">
        <title>Oerskovia turbata Genome sequencing and assembly.</title>
        <authorList>
            <person name="Dou T."/>
        </authorList>
    </citation>
    <scope>NUCLEOTIDE SEQUENCE [LARGE SCALE GENOMIC DNA]</scope>
    <source>
        <strain evidence="3 4">JCM12123</strain>
        <strain evidence="2 5">JCM3160</strain>
    </source>
</reference>
<feature type="compositionally biased region" description="Basic and acidic residues" evidence="1">
    <location>
        <begin position="34"/>
        <end position="44"/>
    </location>
</feature>
<sequence>MRTCWCAGTGRRTRGSSVLELARPRRDRRRLGAGRRDRRADRQGRTAVPDPVRGARGRGRAGRHRERRRPLPFARRGVTAA</sequence>
<accession>A0A4Q1KU13</accession>
<dbReference type="Proteomes" id="UP000289805">
    <property type="component" value="Unassembled WGS sequence"/>
</dbReference>
<feature type="region of interest" description="Disordered" evidence="1">
    <location>
        <begin position="1"/>
        <end position="81"/>
    </location>
</feature>
<evidence type="ECO:0000313" key="3">
    <source>
        <dbReference type="EMBL" id="RXR33175.1"/>
    </source>
</evidence>
<gene>
    <name evidence="2" type="ORF">EQW73_09500</name>
    <name evidence="3" type="ORF">EQW78_11845</name>
</gene>
<feature type="compositionally biased region" description="Low complexity" evidence="1">
    <location>
        <begin position="71"/>
        <end position="81"/>
    </location>
</feature>
<evidence type="ECO:0000313" key="5">
    <source>
        <dbReference type="Proteomes" id="UP000290517"/>
    </source>
</evidence>
<keyword evidence="5" id="KW-1185">Reference proteome</keyword>
<protein>
    <submittedName>
        <fullName evidence="3">Uncharacterized protein</fullName>
    </submittedName>
</protein>
<organism evidence="3 4">
    <name type="scientific">Oerskovia turbata</name>
    <dbReference type="NCBI Taxonomy" id="1713"/>
    <lineage>
        <taxon>Bacteria</taxon>
        <taxon>Bacillati</taxon>
        <taxon>Actinomycetota</taxon>
        <taxon>Actinomycetes</taxon>
        <taxon>Micrococcales</taxon>
        <taxon>Cellulomonadaceae</taxon>
        <taxon>Oerskovia</taxon>
    </lineage>
</organism>
<evidence type="ECO:0000313" key="2">
    <source>
        <dbReference type="EMBL" id="RXR25737.1"/>
    </source>
</evidence>
<name>A0A4Q1KU13_9CELL</name>
<evidence type="ECO:0000313" key="4">
    <source>
        <dbReference type="Proteomes" id="UP000289805"/>
    </source>
</evidence>
<feature type="compositionally biased region" description="Basic residues" evidence="1">
    <location>
        <begin position="55"/>
        <end position="70"/>
    </location>
</feature>
<proteinExistence type="predicted"/>
<dbReference type="EMBL" id="SDJQ01000015">
    <property type="protein sequence ID" value="RXR33175.1"/>
    <property type="molecule type" value="Genomic_DNA"/>
</dbReference>
<dbReference type="AlphaFoldDB" id="A0A4Q1KU13"/>
<dbReference type="Proteomes" id="UP000290517">
    <property type="component" value="Unassembled WGS sequence"/>
</dbReference>
<comment type="caution">
    <text evidence="3">The sequence shown here is derived from an EMBL/GenBank/DDBJ whole genome shotgun (WGS) entry which is preliminary data.</text>
</comment>
<dbReference type="EMBL" id="SDJR01000005">
    <property type="protein sequence ID" value="RXR25737.1"/>
    <property type="molecule type" value="Genomic_DNA"/>
</dbReference>